<evidence type="ECO:0000313" key="1">
    <source>
        <dbReference type="EMBL" id="KAK4236774.1"/>
    </source>
</evidence>
<dbReference type="AlphaFoldDB" id="A0AAN7C7G6"/>
<evidence type="ECO:0000313" key="2">
    <source>
        <dbReference type="Proteomes" id="UP001303760"/>
    </source>
</evidence>
<sequence>MEDPWTTTMAATAAAAVPRPLHALTPASLGALTSLKVVLNQSSCHQWTDSDSYPWDSYPPDSCPTCSHSGQEDVKYPFGAHQCKRYHGDRHSFPLLSPRLGGDDDERLAAAQVLLSEWHSAAAYVSAHIGSDRRLELALVCDIDPPQKYALDIAKCIVTPLRLLPPLKACHIRLGETADAGLSQPAQDAVQEACRIAIPYLKPSSTLTTFSTLPRELRLQILEYTDLITPWKEVIWNRQQRAYMLSCTPCVELCDFAFRPLGIHHRPGVAFGQCWPGDHMGCFCRRRHASFSIPGICQCWAPPGPDLFLICRSLYQDAQLVFFSANRFVVHDFDARFPARIPGIVTGYYLDDCFAASHFLREVVPVHSLAYIRFLELVFPPYEWHSPTPEGSGKLLRAYGCILRPLKQLATRDNRLARFYTRFNYPTHVHEDMQVKERKALKAAAVRTVMGDRYNSLYANNKSEPPPSVWELVIDHRSGIFR</sequence>
<gene>
    <name evidence="1" type="ORF">C8A03DRAFT_45268</name>
</gene>
<evidence type="ECO:0008006" key="3">
    <source>
        <dbReference type="Google" id="ProtNLM"/>
    </source>
</evidence>
<reference evidence="1" key="2">
    <citation type="submission" date="2023-05" db="EMBL/GenBank/DDBJ databases">
        <authorList>
            <consortium name="Lawrence Berkeley National Laboratory"/>
            <person name="Steindorff A."/>
            <person name="Hensen N."/>
            <person name="Bonometti L."/>
            <person name="Westerberg I."/>
            <person name="Brannstrom I.O."/>
            <person name="Guillou S."/>
            <person name="Cros-Aarteil S."/>
            <person name="Calhoun S."/>
            <person name="Haridas S."/>
            <person name="Kuo A."/>
            <person name="Mondo S."/>
            <person name="Pangilinan J."/>
            <person name="Riley R."/>
            <person name="Labutti K."/>
            <person name="Andreopoulos B."/>
            <person name="Lipzen A."/>
            <person name="Chen C."/>
            <person name="Yanf M."/>
            <person name="Daum C."/>
            <person name="Ng V."/>
            <person name="Clum A."/>
            <person name="Ohm R."/>
            <person name="Martin F."/>
            <person name="Silar P."/>
            <person name="Natvig D."/>
            <person name="Lalanne C."/>
            <person name="Gautier V."/>
            <person name="Ament-Velasquez S.L."/>
            <person name="Kruys A."/>
            <person name="Hutchinson M.I."/>
            <person name="Powell A.J."/>
            <person name="Barry K."/>
            <person name="Miller A.N."/>
            <person name="Grigoriev I.V."/>
            <person name="Debuchy R."/>
            <person name="Gladieux P."/>
            <person name="Thoren M.H."/>
            <person name="Johannesson H."/>
        </authorList>
    </citation>
    <scope>NUCLEOTIDE SEQUENCE</scope>
    <source>
        <strain evidence="1">CBS 532.94</strain>
    </source>
</reference>
<proteinExistence type="predicted"/>
<protein>
    <recommendedName>
        <fullName evidence="3">F-box domain-containing protein</fullName>
    </recommendedName>
</protein>
<organism evidence="1 2">
    <name type="scientific">Achaetomium macrosporum</name>
    <dbReference type="NCBI Taxonomy" id="79813"/>
    <lineage>
        <taxon>Eukaryota</taxon>
        <taxon>Fungi</taxon>
        <taxon>Dikarya</taxon>
        <taxon>Ascomycota</taxon>
        <taxon>Pezizomycotina</taxon>
        <taxon>Sordariomycetes</taxon>
        <taxon>Sordariomycetidae</taxon>
        <taxon>Sordariales</taxon>
        <taxon>Chaetomiaceae</taxon>
        <taxon>Achaetomium</taxon>
    </lineage>
</organism>
<accession>A0AAN7C7G6</accession>
<dbReference type="EMBL" id="MU860172">
    <property type="protein sequence ID" value="KAK4236774.1"/>
    <property type="molecule type" value="Genomic_DNA"/>
</dbReference>
<keyword evidence="2" id="KW-1185">Reference proteome</keyword>
<name>A0AAN7C7G6_9PEZI</name>
<dbReference type="Proteomes" id="UP001303760">
    <property type="component" value="Unassembled WGS sequence"/>
</dbReference>
<comment type="caution">
    <text evidence="1">The sequence shown here is derived from an EMBL/GenBank/DDBJ whole genome shotgun (WGS) entry which is preliminary data.</text>
</comment>
<reference evidence="1" key="1">
    <citation type="journal article" date="2023" name="Mol. Phylogenet. Evol.">
        <title>Genome-scale phylogeny and comparative genomics of the fungal order Sordariales.</title>
        <authorList>
            <person name="Hensen N."/>
            <person name="Bonometti L."/>
            <person name="Westerberg I."/>
            <person name="Brannstrom I.O."/>
            <person name="Guillou S."/>
            <person name="Cros-Aarteil S."/>
            <person name="Calhoun S."/>
            <person name="Haridas S."/>
            <person name="Kuo A."/>
            <person name="Mondo S."/>
            <person name="Pangilinan J."/>
            <person name="Riley R."/>
            <person name="LaButti K."/>
            <person name="Andreopoulos B."/>
            <person name="Lipzen A."/>
            <person name="Chen C."/>
            <person name="Yan M."/>
            <person name="Daum C."/>
            <person name="Ng V."/>
            <person name="Clum A."/>
            <person name="Steindorff A."/>
            <person name="Ohm R.A."/>
            <person name="Martin F."/>
            <person name="Silar P."/>
            <person name="Natvig D.O."/>
            <person name="Lalanne C."/>
            <person name="Gautier V."/>
            <person name="Ament-Velasquez S.L."/>
            <person name="Kruys A."/>
            <person name="Hutchinson M.I."/>
            <person name="Powell A.J."/>
            <person name="Barry K."/>
            <person name="Miller A.N."/>
            <person name="Grigoriev I.V."/>
            <person name="Debuchy R."/>
            <person name="Gladieux P."/>
            <person name="Hiltunen Thoren M."/>
            <person name="Johannesson H."/>
        </authorList>
    </citation>
    <scope>NUCLEOTIDE SEQUENCE</scope>
    <source>
        <strain evidence="1">CBS 532.94</strain>
    </source>
</reference>